<proteinExistence type="predicted"/>
<evidence type="ECO:0008006" key="3">
    <source>
        <dbReference type="Google" id="ProtNLM"/>
    </source>
</evidence>
<evidence type="ECO:0000313" key="1">
    <source>
        <dbReference type="EMBL" id="MDB8741994.1"/>
    </source>
</evidence>
<sequence>MAKEIRNCYDGLPQYNCLALMCDKCGRDVDELYIVGDEDEDKKEELCEECAKDKIMDYIVGCDFGVEELCDMAVIGYKQIDINDFIDDYDDSGDPIKNMYL</sequence>
<protein>
    <recommendedName>
        <fullName evidence="3">Phage protein</fullName>
    </recommendedName>
</protein>
<dbReference type="Proteomes" id="UP001211421">
    <property type="component" value="Unassembled WGS sequence"/>
</dbReference>
<dbReference type="EMBL" id="JAQMLS010000005">
    <property type="protein sequence ID" value="MDB8741994.1"/>
    <property type="molecule type" value="Genomic_DNA"/>
</dbReference>
<dbReference type="AlphaFoldDB" id="A0AAW6E4N8"/>
<organism evidence="1 2">
    <name type="scientific">Ruminococcus bicirculans</name>
    <name type="common">ex Wegman et al. 2014</name>
    <dbReference type="NCBI Taxonomy" id="1160721"/>
    <lineage>
        <taxon>Bacteria</taxon>
        <taxon>Bacillati</taxon>
        <taxon>Bacillota</taxon>
        <taxon>Clostridia</taxon>
        <taxon>Eubacteriales</taxon>
        <taxon>Oscillospiraceae</taxon>
        <taxon>Ruminococcus</taxon>
    </lineage>
</organism>
<dbReference type="RefSeq" id="WP_195551558.1">
    <property type="nucleotide sequence ID" value="NZ_JADMNX010000005.1"/>
</dbReference>
<reference evidence="1" key="1">
    <citation type="submission" date="2023-01" db="EMBL/GenBank/DDBJ databases">
        <title>Human gut microbiome strain richness.</title>
        <authorList>
            <person name="Chen-Liaw A."/>
        </authorList>
    </citation>
    <scope>NUCLEOTIDE SEQUENCE</scope>
    <source>
        <strain evidence="1">D59st1_B8_D59t2_181005</strain>
    </source>
</reference>
<accession>A0AAW6E4N8</accession>
<gene>
    <name evidence="1" type="ORF">PNV70_07915</name>
</gene>
<evidence type="ECO:0000313" key="2">
    <source>
        <dbReference type="Proteomes" id="UP001211421"/>
    </source>
</evidence>
<name>A0AAW6E4N8_9FIRM</name>
<comment type="caution">
    <text evidence="1">The sequence shown here is derived from an EMBL/GenBank/DDBJ whole genome shotgun (WGS) entry which is preliminary data.</text>
</comment>